<evidence type="ECO:0000256" key="2">
    <source>
        <dbReference type="SAM" id="MobiDB-lite"/>
    </source>
</evidence>
<name>A0ABY7DXK1_MYAAR</name>
<protein>
    <submittedName>
        <fullName evidence="3">CC171-like protein</fullName>
    </submittedName>
</protein>
<evidence type="ECO:0000256" key="1">
    <source>
        <dbReference type="SAM" id="Coils"/>
    </source>
</evidence>
<proteinExistence type="predicted"/>
<evidence type="ECO:0000313" key="3">
    <source>
        <dbReference type="EMBL" id="WAR01036.1"/>
    </source>
</evidence>
<keyword evidence="1" id="KW-0175">Coiled coil</keyword>
<feature type="region of interest" description="Disordered" evidence="2">
    <location>
        <begin position="361"/>
        <end position="383"/>
    </location>
</feature>
<feature type="compositionally biased region" description="Basic and acidic residues" evidence="2">
    <location>
        <begin position="202"/>
        <end position="248"/>
    </location>
</feature>
<feature type="compositionally biased region" description="Basic and acidic residues" evidence="2">
    <location>
        <begin position="657"/>
        <end position="679"/>
    </location>
</feature>
<dbReference type="PANTHER" id="PTHR37476">
    <property type="entry name" value="COILED-COIL DOMAIN-CONTAINING PROTEIN 171"/>
    <property type="match status" value="1"/>
</dbReference>
<evidence type="ECO:0000313" key="4">
    <source>
        <dbReference type="Proteomes" id="UP001164746"/>
    </source>
</evidence>
<feature type="region of interest" description="Disordered" evidence="2">
    <location>
        <begin position="1310"/>
        <end position="1343"/>
    </location>
</feature>
<feature type="compositionally biased region" description="Basic and acidic residues" evidence="2">
    <location>
        <begin position="1310"/>
        <end position="1322"/>
    </location>
</feature>
<feature type="compositionally biased region" description="Basic and acidic residues" evidence="2">
    <location>
        <begin position="18"/>
        <end position="27"/>
    </location>
</feature>
<dbReference type="EMBL" id="CP111014">
    <property type="protein sequence ID" value="WAR01036.1"/>
    <property type="molecule type" value="Genomic_DNA"/>
</dbReference>
<organism evidence="3 4">
    <name type="scientific">Mya arenaria</name>
    <name type="common">Soft-shell clam</name>
    <dbReference type="NCBI Taxonomy" id="6604"/>
    <lineage>
        <taxon>Eukaryota</taxon>
        <taxon>Metazoa</taxon>
        <taxon>Spiralia</taxon>
        <taxon>Lophotrochozoa</taxon>
        <taxon>Mollusca</taxon>
        <taxon>Bivalvia</taxon>
        <taxon>Autobranchia</taxon>
        <taxon>Heteroconchia</taxon>
        <taxon>Euheterodonta</taxon>
        <taxon>Imparidentia</taxon>
        <taxon>Neoheterodontei</taxon>
        <taxon>Myida</taxon>
        <taxon>Myoidea</taxon>
        <taxon>Myidae</taxon>
        <taxon>Mya</taxon>
    </lineage>
</organism>
<feature type="compositionally biased region" description="Basic and acidic residues" evidence="2">
    <location>
        <begin position="43"/>
        <end position="58"/>
    </location>
</feature>
<feature type="region of interest" description="Disordered" evidence="2">
    <location>
        <begin position="195"/>
        <end position="253"/>
    </location>
</feature>
<feature type="region of interest" description="Disordered" evidence="2">
    <location>
        <begin position="453"/>
        <end position="476"/>
    </location>
</feature>
<dbReference type="Gene3D" id="1.10.287.1490">
    <property type="match status" value="1"/>
</dbReference>
<dbReference type="PANTHER" id="PTHR37476:SF1">
    <property type="entry name" value="COILED-COIL DOMAIN-CONTAINING PROTEIN 171"/>
    <property type="match status" value="1"/>
</dbReference>
<keyword evidence="4" id="KW-1185">Reference proteome</keyword>
<feature type="coiled-coil region" evidence="1">
    <location>
        <begin position="1071"/>
        <end position="1178"/>
    </location>
</feature>
<sequence>MASDDEGLVKGVGFPDTDASHQSEDFPRFNQDNSFHFHYGQGGKRDMSYSPEASREWKNMSMSPGPDDAGRLRIENNHLKLQIKQLTSDLQTEQDTVSNLRKRLNTVERDRLEAATKANKEVSELESQIARLRATLEKGEASKANIEFELTRAKRDLAQQKHNSAGRESSLEEANAELKQRLSDYGDEIRRLEESVQQARDSAGDSERQLRHDLEQKEQEMSRSVSERESLETEREKLSDTLQQRDRTISGLNEKLQDIENERKHLSDNVRRTNTELDYSREREERLKKDLESALQRLRSIEESIESERAAHLETKFNSEIVQLRVRDLEGALDVEKSANGEANKAIDRLSKQIKELETQYEDERKTNKQLSEKLSRLEKEHSSVRRQLTAEVETKKTTIGNLSKELEVHQKNFIELKEELSKARKRQIYLEETYGGSMRELELLLQNFQISEDPRPAKKHSTARGKEKGSKSPAPSIVLENLRLTLSDYRKRLDQTSEELTKMKKSSGSLSKEVEQCKEMIWAKDKALEDAQKAYTRTAKELNRIRSEYGELETLLTRLKVDMQSTATNQSKDRTRIQELSEEIMKLVKKHKTDEEEKLAFLHGLYQRLLSGRIVVPSKEKTFNQFSWHDLTNMVYDQVATLLNNLQNAEEKISHLEDGLRSREEGLKEEHSSHEDQLTKLSSLTKEREMAWHKQKQEMEDHYQQLLSEMQTRIKKSQSVADQAWEKIRMTGSVQQGLESECTDLQAKLTETRREHSALLASCSLLIGAFYPLCARSNSLALQRRIMEDQLNNWDVCRERVELLVHTLTTEMNKASGKVKESHIPRRNPLMIFRMGAVAVLAANRLRRLGEGCTRTFVTHDSATGQNNILVCTGGTDVPVRDTDEDDYMGSGLPGESGLLAWLTSSELLHTLTSSTSELLETVAQVKAKDRKIGSVETRAVVNAARNSFTRLFDRLGRYYEGVSMRPDVGFRERNSLVRLLGRGLNRALRDRAPDELGTSSPQELMISLQTHILEFTQRLHSVEVERRGLLQEVGRLQEEIDRLGPEKEELLSEGADIAVTQQGNKYVPMEKFESVCVELNNALKREEQAQQLLQEQSRQMEELSSRLDIFSSEGMEKEHTLSEAIQGLAETKLELRRKEQTVRQVNKQLATLEGERESLDNNLHDAEKALRTVAKDKEILTNYIQTVEAALNKVKQDVGTKSGRDVSLSKVLLNADFIPNDVGKAGPELIACQNLVGAFVDTQQYLISRVRAMEEEMADGRRHVNLLKQELSDAVRREHEQFEFSPPTKDRYGGQRVVEEDRLMDADYTQRDFMPLREDSEMSFNVSRKSRSSPKKGDSDN</sequence>
<feature type="region of interest" description="Disordered" evidence="2">
    <location>
        <begin position="1280"/>
        <end position="1299"/>
    </location>
</feature>
<dbReference type="Proteomes" id="UP001164746">
    <property type="component" value="Chromosome 3"/>
</dbReference>
<feature type="region of interest" description="Disordered" evidence="2">
    <location>
        <begin position="1"/>
        <end position="70"/>
    </location>
</feature>
<accession>A0ABY7DXK1</accession>
<feature type="region of interest" description="Disordered" evidence="2">
    <location>
        <begin position="657"/>
        <end position="681"/>
    </location>
</feature>
<gene>
    <name evidence="3" type="ORF">MAR_025408</name>
</gene>
<feature type="coiled-coil region" evidence="1">
    <location>
        <begin position="480"/>
        <end position="598"/>
    </location>
</feature>
<reference evidence="3" key="1">
    <citation type="submission" date="2022-11" db="EMBL/GenBank/DDBJ databases">
        <title>Centuries of genome instability and evolution in soft-shell clam transmissible cancer (bioRxiv).</title>
        <authorList>
            <person name="Hart S.F.M."/>
            <person name="Yonemitsu M.A."/>
            <person name="Giersch R.M."/>
            <person name="Beal B.F."/>
            <person name="Arriagada G."/>
            <person name="Davis B.W."/>
            <person name="Ostrander E.A."/>
            <person name="Goff S.P."/>
            <person name="Metzger M.J."/>
        </authorList>
    </citation>
    <scope>NUCLEOTIDE SEQUENCE</scope>
    <source>
        <strain evidence="3">MELC-2E11</strain>
        <tissue evidence="3">Siphon/mantle</tissue>
    </source>
</reference>